<dbReference type="EMBL" id="NPIA01000006">
    <property type="protein sequence ID" value="OZM56437.1"/>
    <property type="molecule type" value="Genomic_DNA"/>
</dbReference>
<comment type="caution">
    <text evidence="2">The sequence shown here is derived from an EMBL/GenBank/DDBJ whole genome shotgun (WGS) entry which is preliminary data.</text>
</comment>
<reference evidence="2 3" key="2">
    <citation type="submission" date="2017-09" db="EMBL/GenBank/DDBJ databases">
        <title>Bacillus patelloidae sp. nov., isolated from the intestinal tract of a marine limpet.</title>
        <authorList>
            <person name="Liu R."/>
            <person name="Dong C."/>
            <person name="Shao Z."/>
        </authorList>
    </citation>
    <scope>NUCLEOTIDE SEQUENCE [LARGE SCALE GENOMIC DNA]</scope>
    <source>
        <strain evidence="2 3">SA5d-4</strain>
    </source>
</reference>
<feature type="region of interest" description="Disordered" evidence="1">
    <location>
        <begin position="277"/>
        <end position="298"/>
    </location>
</feature>
<accession>A0A263BSU2</accession>
<keyword evidence="3" id="KW-1185">Reference proteome</keyword>
<reference evidence="3" key="1">
    <citation type="submission" date="2017-08" db="EMBL/GenBank/DDBJ databases">
        <authorList>
            <person name="Huang Z."/>
        </authorList>
    </citation>
    <scope>NUCLEOTIDE SEQUENCE [LARGE SCALE GENOMIC DNA]</scope>
    <source>
        <strain evidence="3">SA5d-4</strain>
    </source>
</reference>
<sequence length="298" mass="32296">MFIFRKVGKITNSVVGGAAEGGVNLFSKVVSTKNDKVGNYINEVGTSVINASKSAVDSVGQFADGAVRTSYGAWKKDDSIKQQGWSEMKDSTVRTVRGIGTSVKYTFHNGKVVYRGLRTNDRGQIVEGLKNLGKVAAVTTFAVGIIDILDGTDHAEAKILETRNDHLQGLEHSETGVPFQTKVIELSNGDVIEGTFPVFESKFTVVLTEEVYEKSDRFHFSVANDVLYESIQGNPTLANELGLSSSDIVDISQNTTPEGYVWHHSEDPGVLQLVNEESHSNTGHTGGREIWGGGGEKR</sequence>
<organism evidence="2 3">
    <name type="scientific">Lottiidibacillus patelloidae</name>
    <dbReference type="NCBI Taxonomy" id="2670334"/>
    <lineage>
        <taxon>Bacteria</taxon>
        <taxon>Bacillati</taxon>
        <taxon>Bacillota</taxon>
        <taxon>Bacilli</taxon>
        <taxon>Bacillales</taxon>
        <taxon>Bacillaceae</taxon>
        <taxon>Lottiidibacillus</taxon>
    </lineage>
</organism>
<feature type="compositionally biased region" description="Gly residues" evidence="1">
    <location>
        <begin position="289"/>
        <end position="298"/>
    </location>
</feature>
<evidence type="ECO:0000313" key="2">
    <source>
        <dbReference type="EMBL" id="OZM56437.1"/>
    </source>
</evidence>
<dbReference type="AlphaFoldDB" id="A0A263BSU2"/>
<protein>
    <recommendedName>
        <fullName evidence="4">HNH endonuclease</fullName>
    </recommendedName>
</protein>
<dbReference type="Pfam" id="PF12639">
    <property type="entry name" value="Colicin-DNase"/>
    <property type="match status" value="1"/>
</dbReference>
<dbReference type="RefSeq" id="WP_094925401.1">
    <property type="nucleotide sequence ID" value="NZ_NPIA01000006.1"/>
</dbReference>
<name>A0A263BSU2_9BACI</name>
<evidence type="ECO:0000256" key="1">
    <source>
        <dbReference type="SAM" id="MobiDB-lite"/>
    </source>
</evidence>
<evidence type="ECO:0000313" key="3">
    <source>
        <dbReference type="Proteomes" id="UP000217083"/>
    </source>
</evidence>
<proteinExistence type="predicted"/>
<dbReference type="Proteomes" id="UP000217083">
    <property type="component" value="Unassembled WGS sequence"/>
</dbReference>
<gene>
    <name evidence="2" type="ORF">CIB95_11725</name>
</gene>
<evidence type="ECO:0008006" key="4">
    <source>
        <dbReference type="Google" id="ProtNLM"/>
    </source>
</evidence>